<feature type="region of interest" description="Disordered" evidence="4">
    <location>
        <begin position="261"/>
        <end position="283"/>
    </location>
</feature>
<keyword evidence="7" id="KW-1185">Reference proteome</keyword>
<dbReference type="PROSITE" id="PS01124">
    <property type="entry name" value="HTH_ARAC_FAMILY_2"/>
    <property type="match status" value="1"/>
</dbReference>
<dbReference type="Proteomes" id="UP000199029">
    <property type="component" value="Unassembled WGS sequence"/>
</dbReference>
<evidence type="ECO:0000256" key="4">
    <source>
        <dbReference type="SAM" id="MobiDB-lite"/>
    </source>
</evidence>
<keyword evidence="2 6" id="KW-0238">DNA-binding</keyword>
<dbReference type="InterPro" id="IPR009057">
    <property type="entry name" value="Homeodomain-like_sf"/>
</dbReference>
<keyword evidence="1" id="KW-0805">Transcription regulation</keyword>
<feature type="domain" description="HTH araC/xylS-type" evidence="5">
    <location>
        <begin position="178"/>
        <end position="276"/>
    </location>
</feature>
<reference evidence="7" key="1">
    <citation type="submission" date="2016-10" db="EMBL/GenBank/DDBJ databases">
        <authorList>
            <person name="Varghese N."/>
            <person name="Submissions S."/>
        </authorList>
    </citation>
    <scope>NUCLEOTIDE SEQUENCE [LARGE SCALE GENOMIC DNA]</scope>
    <source>
        <strain evidence="7">OR362-8,ATCC BAA-1266,JCM 13504</strain>
    </source>
</reference>
<dbReference type="PANTHER" id="PTHR43280">
    <property type="entry name" value="ARAC-FAMILY TRANSCRIPTIONAL REGULATOR"/>
    <property type="match status" value="1"/>
</dbReference>
<dbReference type="OrthoDB" id="9793451at2"/>
<evidence type="ECO:0000256" key="2">
    <source>
        <dbReference type="ARBA" id="ARBA00023125"/>
    </source>
</evidence>
<gene>
    <name evidence="6" type="ORF">SAMN04515668_3522</name>
</gene>
<dbReference type="RefSeq" id="WP_143080260.1">
    <property type="nucleotide sequence ID" value="NZ_FOXS01000005.1"/>
</dbReference>
<dbReference type="InterPro" id="IPR003313">
    <property type="entry name" value="AraC-bd"/>
</dbReference>
<accession>A0A1I6ABJ6</accession>
<evidence type="ECO:0000256" key="1">
    <source>
        <dbReference type="ARBA" id="ARBA00023015"/>
    </source>
</evidence>
<feature type="compositionally biased region" description="Polar residues" evidence="4">
    <location>
        <begin position="265"/>
        <end position="276"/>
    </location>
</feature>
<dbReference type="SUPFAM" id="SSF46689">
    <property type="entry name" value="Homeodomain-like"/>
    <property type="match status" value="1"/>
</dbReference>
<sequence>MRNALPEAPEVPIKDKRGPRNEWVCRRMREVIKTTSPHGHAHYFELIYLTQGGGSHTIDFHTCPVGPQRFYLVRPGQVHHWELTQVPKGYVLLLSEDLVADNPLAGLLREDSLGATGPVQDHADEIAALFERIERESDAPAPDSAQLVRSYLQVLLSLLVREQAAAPASRPPEPEQVQVFRRLLEADYRRRFLVHDYAAQLRITPRYLNQLCQQALGTTAGELIARRRLTEARRLLAYTQRTVAQIAFDLSFSDPSHFGKFFRSRTGQSPRQFRSQGSRREQL</sequence>
<dbReference type="Pfam" id="PF02311">
    <property type="entry name" value="AraC_binding"/>
    <property type="match status" value="1"/>
</dbReference>
<dbReference type="STRING" id="1227077.SAMN04515668_3522"/>
<dbReference type="Pfam" id="PF12833">
    <property type="entry name" value="HTH_18"/>
    <property type="match status" value="1"/>
</dbReference>
<dbReference type="Gene3D" id="2.60.120.10">
    <property type="entry name" value="Jelly Rolls"/>
    <property type="match status" value="1"/>
</dbReference>
<keyword evidence="3" id="KW-0804">Transcription</keyword>
<proteinExistence type="predicted"/>
<dbReference type="EMBL" id="FOXS01000005">
    <property type="protein sequence ID" value="SFQ66106.1"/>
    <property type="molecule type" value="Genomic_DNA"/>
</dbReference>
<dbReference type="SMART" id="SM00342">
    <property type="entry name" value="HTH_ARAC"/>
    <property type="match status" value="1"/>
</dbReference>
<dbReference type="Gene3D" id="1.10.10.60">
    <property type="entry name" value="Homeodomain-like"/>
    <property type="match status" value="1"/>
</dbReference>
<dbReference type="InterPro" id="IPR014710">
    <property type="entry name" value="RmlC-like_jellyroll"/>
</dbReference>
<dbReference type="GO" id="GO:0043565">
    <property type="term" value="F:sequence-specific DNA binding"/>
    <property type="evidence" value="ECO:0007669"/>
    <property type="project" value="InterPro"/>
</dbReference>
<dbReference type="SUPFAM" id="SSF51215">
    <property type="entry name" value="Regulatory protein AraC"/>
    <property type="match status" value="1"/>
</dbReference>
<evidence type="ECO:0000256" key="3">
    <source>
        <dbReference type="ARBA" id="ARBA00023163"/>
    </source>
</evidence>
<dbReference type="GO" id="GO:0003700">
    <property type="term" value="F:DNA-binding transcription factor activity"/>
    <property type="evidence" value="ECO:0007669"/>
    <property type="project" value="InterPro"/>
</dbReference>
<dbReference type="InterPro" id="IPR037923">
    <property type="entry name" value="HTH-like"/>
</dbReference>
<evidence type="ECO:0000313" key="7">
    <source>
        <dbReference type="Proteomes" id="UP000199029"/>
    </source>
</evidence>
<dbReference type="InterPro" id="IPR018060">
    <property type="entry name" value="HTH_AraC"/>
</dbReference>
<dbReference type="PANTHER" id="PTHR43280:SF32">
    <property type="entry name" value="TRANSCRIPTIONAL REGULATORY PROTEIN"/>
    <property type="match status" value="1"/>
</dbReference>
<evidence type="ECO:0000313" key="6">
    <source>
        <dbReference type="EMBL" id="SFQ66106.1"/>
    </source>
</evidence>
<name>A0A1I6ABJ6_HYMAR</name>
<protein>
    <submittedName>
        <fullName evidence="6">AraC-type DNA-binding protein</fullName>
    </submittedName>
</protein>
<dbReference type="AlphaFoldDB" id="A0A1I6ABJ6"/>
<organism evidence="6 7">
    <name type="scientific">Hymenobacter arizonensis</name>
    <name type="common">Siccationidurans arizonensis</name>
    <dbReference type="NCBI Taxonomy" id="1227077"/>
    <lineage>
        <taxon>Bacteria</taxon>
        <taxon>Pseudomonadati</taxon>
        <taxon>Bacteroidota</taxon>
        <taxon>Cytophagia</taxon>
        <taxon>Cytophagales</taxon>
        <taxon>Hymenobacteraceae</taxon>
        <taxon>Hymenobacter</taxon>
    </lineage>
</organism>
<evidence type="ECO:0000259" key="5">
    <source>
        <dbReference type="PROSITE" id="PS01124"/>
    </source>
</evidence>